<evidence type="ECO:0000313" key="2">
    <source>
        <dbReference type="Proteomes" id="UP000473574"/>
    </source>
</evidence>
<organism evidence="1 2">
    <name type="scientific">Adonisia turfae CCMR0082</name>
    <dbReference type="NCBI Taxonomy" id="2304604"/>
    <lineage>
        <taxon>Bacteria</taxon>
        <taxon>Bacillati</taxon>
        <taxon>Cyanobacteriota</taxon>
        <taxon>Adonisia</taxon>
        <taxon>Adonisia turfae</taxon>
    </lineage>
</organism>
<proteinExistence type="predicted"/>
<reference evidence="1 2" key="1">
    <citation type="journal article" date="2020" name="Microb. Ecol.">
        <title>Ecogenomics of the Marine Benthic Filamentous Cyanobacterium Adonisia.</title>
        <authorList>
            <person name="Walter J.M."/>
            <person name="Coutinho F.H."/>
            <person name="Leomil L."/>
            <person name="Hargreaves P.I."/>
            <person name="Campeao M.E."/>
            <person name="Vieira V.V."/>
            <person name="Silva B.S."/>
            <person name="Fistarol G.O."/>
            <person name="Salomon P.S."/>
            <person name="Sawabe T."/>
            <person name="Mino S."/>
            <person name="Hosokawa M."/>
            <person name="Miyashita H."/>
            <person name="Maruyama F."/>
            <person name="van Verk M.C."/>
            <person name="Dutilh B.E."/>
            <person name="Thompson C.C."/>
            <person name="Thompson F.L."/>
        </authorList>
    </citation>
    <scope>NUCLEOTIDE SEQUENCE [LARGE SCALE GENOMIC DNA]</scope>
    <source>
        <strain evidence="1 2">CCMR0082</strain>
    </source>
</reference>
<dbReference type="RefSeq" id="WP_163671922.1">
    <property type="nucleotide sequence ID" value="NZ_QZCE01000003.1"/>
</dbReference>
<comment type="caution">
    <text evidence="1">The sequence shown here is derived from an EMBL/GenBank/DDBJ whole genome shotgun (WGS) entry which is preliminary data.</text>
</comment>
<accession>A0A6M0SIK7</accession>
<dbReference type="Proteomes" id="UP000473574">
    <property type="component" value="Unassembled WGS sequence"/>
</dbReference>
<protein>
    <submittedName>
        <fullName evidence="1">Transposase</fullName>
    </submittedName>
</protein>
<gene>
    <name evidence="1" type="ORF">D0962_37390</name>
</gene>
<evidence type="ECO:0000313" key="1">
    <source>
        <dbReference type="EMBL" id="NEZ68337.1"/>
    </source>
</evidence>
<sequence>MPQYTQEYRQKIYEGFETTRLLSAVDHVDQLRQLLGDDEDFRPPQIRQDLLRLHQLAMEFVNNGAMSKGPELFDLAFDLDDQIFTIREALDEVEKTIQTLTDLAPDPDEDYENGED</sequence>
<name>A0A6M0SIK7_9CYAN</name>
<dbReference type="EMBL" id="QZCE01000003">
    <property type="protein sequence ID" value="NEZ68337.1"/>
    <property type="molecule type" value="Genomic_DNA"/>
</dbReference>
<dbReference type="AlphaFoldDB" id="A0A6M0SIK7"/>